<evidence type="ECO:0000313" key="1">
    <source>
        <dbReference type="EMBL" id="MBL1076765.1"/>
    </source>
</evidence>
<sequence length="542" mass="58836">MSMQTAGSAVRPGDDGYDRFLAGVGRAFEETVAEGAELFTVDTEGLFDVFLAGLGPELAAENACGTCRSFMRRYGGLVVVDADGTTRSAVWRGARVPAEYAAAVGALAEHVERGPITSVFRSKETAWGRAEGGSWTHLALVPPAGLVHQPSALVTTYQYVAGKNADRGTLARGLAEYSHDIVKKAVALLRTEQLYRSDAILGAGTWLLDVHERLDKVRGRGEAAQRRRDAIVWQAAATAPAGFAHVKSGMIGTLLADLADGLPYPVVKQRFSEKMHPLQYRRPTAAPTAAMIARAEKVIAELRAAGALERRFATLADVVPLWRPRPQPDRPRGDGVFGHLRPAEKRATATDLDAEPVVMTWEKFERTVLPDAERIEFEVPSGTTSFGAMVTAVHPGAPPIIQWDSRDQRNPVTWYLYVNGSPAERWGLKPGEYREVTAVVGHPATWRAGADRTGRARGAMLALAGATDTQYTRSAGFFPEDLKSELHEIRKTLEAYTRDAVVAGKDDAEVCGLLLFPGGTLGHTVRVSSDGVRVRYVLDRWD</sequence>
<organism evidence="1 2">
    <name type="scientific">Nocardia acididurans</name>
    <dbReference type="NCBI Taxonomy" id="2802282"/>
    <lineage>
        <taxon>Bacteria</taxon>
        <taxon>Bacillati</taxon>
        <taxon>Actinomycetota</taxon>
        <taxon>Actinomycetes</taxon>
        <taxon>Mycobacteriales</taxon>
        <taxon>Nocardiaceae</taxon>
        <taxon>Nocardia</taxon>
    </lineage>
</organism>
<accession>A0ABS1M9F2</accession>
<keyword evidence="2" id="KW-1185">Reference proteome</keyword>
<evidence type="ECO:0000313" key="2">
    <source>
        <dbReference type="Proteomes" id="UP000602198"/>
    </source>
</evidence>
<name>A0ABS1M9F2_9NOCA</name>
<proteinExistence type="predicted"/>
<dbReference type="Proteomes" id="UP000602198">
    <property type="component" value="Unassembled WGS sequence"/>
</dbReference>
<gene>
    <name evidence="1" type="ORF">JK358_20415</name>
</gene>
<comment type="caution">
    <text evidence="1">The sequence shown here is derived from an EMBL/GenBank/DDBJ whole genome shotgun (WGS) entry which is preliminary data.</text>
</comment>
<dbReference type="EMBL" id="JAERRJ010000007">
    <property type="protein sequence ID" value="MBL1076765.1"/>
    <property type="molecule type" value="Genomic_DNA"/>
</dbReference>
<reference evidence="1 2" key="1">
    <citation type="submission" date="2021-01" db="EMBL/GenBank/DDBJ databases">
        <title>WGS of actinomycetes isolated from Thailand.</title>
        <authorList>
            <person name="Thawai C."/>
        </authorList>
    </citation>
    <scope>NUCLEOTIDE SEQUENCE [LARGE SCALE GENOMIC DNA]</scope>
    <source>
        <strain evidence="1 2">LPG 2</strain>
    </source>
</reference>
<dbReference type="RefSeq" id="WP_201949302.1">
    <property type="nucleotide sequence ID" value="NZ_JAERRJ010000007.1"/>
</dbReference>
<protein>
    <submittedName>
        <fullName evidence="1">Uncharacterized protein</fullName>
    </submittedName>
</protein>